<dbReference type="RefSeq" id="WP_175490341.1">
    <property type="nucleotide sequence ID" value="NZ_FNJU01000009.1"/>
</dbReference>
<dbReference type="Proteomes" id="UP000199159">
    <property type="component" value="Unassembled WGS sequence"/>
</dbReference>
<feature type="transmembrane region" description="Helical" evidence="2">
    <location>
        <begin position="425"/>
        <end position="444"/>
    </location>
</feature>
<organism evidence="6 7">
    <name type="scientific">Litchfieldia salsa</name>
    <dbReference type="NCBI Taxonomy" id="930152"/>
    <lineage>
        <taxon>Bacteria</taxon>
        <taxon>Bacillati</taxon>
        <taxon>Bacillota</taxon>
        <taxon>Bacilli</taxon>
        <taxon>Bacillales</taxon>
        <taxon>Bacillaceae</taxon>
        <taxon>Litchfieldia</taxon>
    </lineage>
</organism>
<dbReference type="AlphaFoldDB" id="A0A1H0W3V3"/>
<feature type="region of interest" description="Disordered" evidence="1">
    <location>
        <begin position="543"/>
        <end position="576"/>
    </location>
</feature>
<evidence type="ECO:0000256" key="2">
    <source>
        <dbReference type="SAM" id="Phobius"/>
    </source>
</evidence>
<dbReference type="STRING" id="930152.SAMN05216565_10922"/>
<name>A0A1H0W3V3_9BACI</name>
<feature type="domain" description="DUF2207" evidence="4">
    <location>
        <begin position="32"/>
        <end position="196"/>
    </location>
</feature>
<evidence type="ECO:0000256" key="3">
    <source>
        <dbReference type="SAM" id="SignalP"/>
    </source>
</evidence>
<evidence type="ECO:0000259" key="5">
    <source>
        <dbReference type="Pfam" id="PF20990"/>
    </source>
</evidence>
<keyword evidence="2" id="KW-1133">Transmembrane helix</keyword>
<proteinExistence type="predicted"/>
<reference evidence="7" key="1">
    <citation type="submission" date="2016-10" db="EMBL/GenBank/DDBJ databases">
        <authorList>
            <person name="Varghese N."/>
            <person name="Submissions S."/>
        </authorList>
    </citation>
    <scope>NUCLEOTIDE SEQUENCE [LARGE SCALE GENOMIC DNA]</scope>
    <source>
        <strain evidence="7">IBRC-M10078</strain>
    </source>
</reference>
<keyword evidence="2" id="KW-0812">Transmembrane</keyword>
<accession>A0A1H0W3V3</accession>
<feature type="signal peptide" evidence="3">
    <location>
        <begin position="1"/>
        <end position="27"/>
    </location>
</feature>
<evidence type="ECO:0000313" key="7">
    <source>
        <dbReference type="Proteomes" id="UP000199159"/>
    </source>
</evidence>
<keyword evidence="7" id="KW-1185">Reference proteome</keyword>
<dbReference type="InterPro" id="IPR018702">
    <property type="entry name" value="DUF2207"/>
</dbReference>
<dbReference type="EMBL" id="FNJU01000009">
    <property type="protein sequence ID" value="SDP85238.1"/>
    <property type="molecule type" value="Genomic_DNA"/>
</dbReference>
<keyword evidence="2" id="KW-0472">Membrane</keyword>
<evidence type="ECO:0000313" key="6">
    <source>
        <dbReference type="EMBL" id="SDP85238.1"/>
    </source>
</evidence>
<feature type="compositionally biased region" description="Gly residues" evidence="1">
    <location>
        <begin position="558"/>
        <end position="576"/>
    </location>
</feature>
<feature type="compositionally biased region" description="Polar residues" evidence="1">
    <location>
        <begin position="543"/>
        <end position="553"/>
    </location>
</feature>
<dbReference type="Pfam" id="PF09972">
    <property type="entry name" value="DUF2207"/>
    <property type="match status" value="1"/>
</dbReference>
<feature type="transmembrane region" description="Helical" evidence="2">
    <location>
        <begin position="241"/>
        <end position="259"/>
    </location>
</feature>
<sequence length="576" mass="64984">MKRKSFISVVSLCFLALFFLLPSEGFAVDFAITDVKIEAELQGNGNVLVKETHTYEFDGEFNGITREVIPKEGTSIQNFHAEENGKSLKIEQEDQLFKVHRKGSDETITVELEYLIGNGVDIYQDVADFYWPFFDDRNESTYEQLQIIVHPPKETEDVIAFGYDEAFETEQILQDGSVLFNLGEVPYEENGDIRVAYDVSLFPSASLTSEKPMKEKIIQAKQDLLEEAALKMKRQEQLTTFGGSAILIFALILFILILSTSRAARNRKRNVEQEYDGTFFVPKQIMSLPATISYTNGNVLPAEAMAAALLDLVRRGIVKKTADNGFRLVQRETELRRHEQILIELLFDKIGKNGIFSFDDLTSYTKNKVNHSHYQTFKANWNEAVRNEVSQYELYEDKTKYRTTVGISSLLLLPLLVLFPMYDLFGWMFITILLLVSVLIYAISYHPKTFDGLRLSHEWQLFKRNFRDLSDTSWGVLTEDERMRAYLYGLGMNEKNLREKNRELVESFEPSRMSHSHVAGIYAPTDMTTIAYFGPIASSNFHTANQTSESTTNSSSSVGGGGGGGVGGGGGGSGAF</sequence>
<dbReference type="Pfam" id="PF20990">
    <property type="entry name" value="DUF2207_C"/>
    <property type="match status" value="1"/>
</dbReference>
<keyword evidence="3" id="KW-0732">Signal</keyword>
<feature type="transmembrane region" description="Helical" evidence="2">
    <location>
        <begin position="401"/>
        <end position="419"/>
    </location>
</feature>
<dbReference type="InterPro" id="IPR048389">
    <property type="entry name" value="YciQ-like_C"/>
</dbReference>
<protein>
    <submittedName>
        <fullName evidence="6">Uncharacterized membrane protein</fullName>
    </submittedName>
</protein>
<gene>
    <name evidence="6" type="ORF">SAMN05216565_10922</name>
</gene>
<feature type="chain" id="PRO_5011552555" evidence="3">
    <location>
        <begin position="28"/>
        <end position="576"/>
    </location>
</feature>
<evidence type="ECO:0000259" key="4">
    <source>
        <dbReference type="Pfam" id="PF09972"/>
    </source>
</evidence>
<feature type="domain" description="Predicted membrane protein YciQ-like C-terminal" evidence="5">
    <location>
        <begin position="302"/>
        <end position="473"/>
    </location>
</feature>
<evidence type="ECO:0000256" key="1">
    <source>
        <dbReference type="SAM" id="MobiDB-lite"/>
    </source>
</evidence>